<evidence type="ECO:0000313" key="2">
    <source>
        <dbReference type="Proteomes" id="UP000002498"/>
    </source>
</evidence>
<dbReference type="HOGENOM" id="CLU_1886255_0_0_1"/>
<protein>
    <submittedName>
        <fullName evidence="1">Uncharacterized protein</fullName>
    </submittedName>
</protein>
<dbReference type="RefSeq" id="XP_011411195.1">
    <property type="nucleotide sequence ID" value="XM_011412893.1"/>
</dbReference>
<dbReference type="AlphaFoldDB" id="A0A0B2XIV5"/>
<evidence type="ECO:0000313" key="1">
    <source>
        <dbReference type="EMBL" id="KHO11432.1"/>
    </source>
</evidence>
<sequence length="135" mass="14873">MPSTHSPWITHIERVCDSVQISEAVYGVRLGSISNEPDLSDIRTLVLKEREAARSTSRQAMGTPQLNPMVRYRLASVLMSCPIRSNEGRPRQNGVHFFDSQEDISALVQELQQSGDLGYAISIQGSYLNGLSVGP</sequence>
<dbReference type="GeneID" id="23632396"/>
<dbReference type="Proteomes" id="UP000002498">
    <property type="component" value="Unassembled WGS sequence"/>
</dbReference>
<dbReference type="OrthoDB" id="4948152at2759"/>
<reference evidence="1 2" key="1">
    <citation type="journal article" date="2011" name="PLoS Genet.">
        <title>Genome sequencing and comparative transcriptomics of the model entomopathogenic fungi Metarhizium anisopliae and M. acridum.</title>
        <authorList>
            <person name="Gao Q."/>
            <person name="Jin K."/>
            <person name="Ying S.H."/>
            <person name="Zhang Y."/>
            <person name="Xiao G."/>
            <person name="Shang Y."/>
            <person name="Duan Z."/>
            <person name="Hu X."/>
            <person name="Xie X.Q."/>
            <person name="Zhou G."/>
            <person name="Peng G."/>
            <person name="Luo Z."/>
            <person name="Huang W."/>
            <person name="Wang B."/>
            <person name="Fang W."/>
            <person name="Wang S."/>
            <person name="Zhong Y."/>
            <person name="Ma L.J."/>
            <person name="St Leger R.J."/>
            <person name="Zhao G.P."/>
            <person name="Pei Y."/>
            <person name="Feng M.G."/>
            <person name="Xia Y."/>
            <person name="Wang C."/>
        </authorList>
    </citation>
    <scope>NUCLEOTIDE SEQUENCE [LARGE SCALE GENOMIC DNA]</scope>
    <source>
        <strain evidence="2">ARSEF 23 / ATCC MYA-3075</strain>
    </source>
</reference>
<comment type="caution">
    <text evidence="1">The sequence shown here is derived from an EMBL/GenBank/DDBJ whole genome shotgun (WGS) entry which is preliminary data.</text>
</comment>
<organism evidence="1 2">
    <name type="scientific">Metarhizium robertsii (strain ARSEF 23 / ATCC MYA-3075)</name>
    <name type="common">Metarhizium anisopliae (strain ARSEF 23)</name>
    <dbReference type="NCBI Taxonomy" id="655844"/>
    <lineage>
        <taxon>Eukaryota</taxon>
        <taxon>Fungi</taxon>
        <taxon>Dikarya</taxon>
        <taxon>Ascomycota</taxon>
        <taxon>Pezizomycotina</taxon>
        <taxon>Sordariomycetes</taxon>
        <taxon>Hypocreomycetidae</taxon>
        <taxon>Hypocreales</taxon>
        <taxon>Clavicipitaceae</taxon>
        <taxon>Metarhizium</taxon>
    </lineage>
</organism>
<reference evidence="1 2" key="2">
    <citation type="journal article" date="2014" name="Proc. Natl. Acad. Sci. U.S.A.">
        <title>Trajectory and genomic determinants of fungal-pathogen speciation and host adaptation.</title>
        <authorList>
            <person name="Hu X."/>
            <person name="Xiao G."/>
            <person name="Zheng P."/>
            <person name="Shang Y."/>
            <person name="Su Y."/>
            <person name="Zhang X."/>
            <person name="Liu X."/>
            <person name="Zhan S."/>
            <person name="St Leger R.J."/>
            <person name="Wang C."/>
        </authorList>
    </citation>
    <scope>GENOME REANNOTATION</scope>
    <source>
        <strain evidence="2">ARSEF 23 / ATCC MYA-3075</strain>
    </source>
</reference>
<keyword evidence="2" id="KW-1185">Reference proteome</keyword>
<dbReference type="EMBL" id="ADNJ02000003">
    <property type="protein sequence ID" value="KHO11432.1"/>
    <property type="molecule type" value="Genomic_DNA"/>
</dbReference>
<proteinExistence type="predicted"/>
<name>A0A0B2XIV5_METRA</name>
<accession>A0A0B2XIV5</accession>
<gene>
    <name evidence="1" type="ORF">MAA_10948</name>
</gene>
<dbReference type="KEGG" id="maj:MAA_10948"/>